<keyword evidence="3" id="KW-1185">Reference proteome</keyword>
<dbReference type="EMBL" id="BAER01000109">
    <property type="protein sequence ID" value="GAC34438.1"/>
    <property type="molecule type" value="Genomic_DNA"/>
</dbReference>
<comment type="caution">
    <text evidence="2">The sequence shown here is derived from an EMBL/GenBank/DDBJ whole genome shotgun (WGS) entry which is preliminary data.</text>
</comment>
<proteinExistence type="predicted"/>
<sequence length="133" mass="13413">MNLINTLVAITLTFSVTGLHAQGSVHHSAQASKHSALALTEGVASTAKVASVVVAAPLIVAGGVSLVTGSAIAESAGGVKHSHASKPANVAPLVISETTVTVDPAPNQVVLIQSTTHMKNPQIKNQNTNKQGQ</sequence>
<dbReference type="Proteomes" id="UP000006322">
    <property type="component" value="Unassembled WGS sequence"/>
</dbReference>
<feature type="chain" id="PRO_5003902454" evidence="1">
    <location>
        <begin position="22"/>
        <end position="133"/>
    </location>
</feature>
<evidence type="ECO:0000256" key="1">
    <source>
        <dbReference type="SAM" id="SignalP"/>
    </source>
</evidence>
<name>K7A0F6_9ALTE</name>
<dbReference type="STRING" id="1129793.GPLA_3550"/>
<feature type="signal peptide" evidence="1">
    <location>
        <begin position="1"/>
        <end position="21"/>
    </location>
</feature>
<dbReference type="RefSeq" id="WP_007106203.1">
    <property type="nucleotide sequence ID" value="NZ_BAER01000109.1"/>
</dbReference>
<organism evidence="2 3">
    <name type="scientific">Paraglaciecola polaris LMG 21857</name>
    <dbReference type="NCBI Taxonomy" id="1129793"/>
    <lineage>
        <taxon>Bacteria</taxon>
        <taxon>Pseudomonadati</taxon>
        <taxon>Pseudomonadota</taxon>
        <taxon>Gammaproteobacteria</taxon>
        <taxon>Alteromonadales</taxon>
        <taxon>Alteromonadaceae</taxon>
        <taxon>Paraglaciecola</taxon>
    </lineage>
</organism>
<gene>
    <name evidence="2" type="ORF">GPLA_3550</name>
</gene>
<keyword evidence="1" id="KW-0732">Signal</keyword>
<evidence type="ECO:0000313" key="3">
    <source>
        <dbReference type="Proteomes" id="UP000006322"/>
    </source>
</evidence>
<protein>
    <submittedName>
        <fullName evidence="2">Uncharacterized protein</fullName>
    </submittedName>
</protein>
<reference evidence="3" key="1">
    <citation type="journal article" date="2014" name="Environ. Microbiol.">
        <title>Comparative genomics of the marine bacterial genus Glaciecola reveals the high degree of genomic diversity and genomic characteristic for cold adaptation.</title>
        <authorList>
            <person name="Qin Q.L."/>
            <person name="Xie B.B."/>
            <person name="Yu Y."/>
            <person name="Shu Y.L."/>
            <person name="Rong J.C."/>
            <person name="Zhang Y.J."/>
            <person name="Zhao D.L."/>
            <person name="Chen X.L."/>
            <person name="Zhang X.Y."/>
            <person name="Chen B."/>
            <person name="Zhou B.C."/>
            <person name="Zhang Y.Z."/>
        </authorList>
    </citation>
    <scope>NUCLEOTIDE SEQUENCE [LARGE SCALE GENOMIC DNA]</scope>
    <source>
        <strain evidence="3">LMG 21857</strain>
    </source>
</reference>
<evidence type="ECO:0000313" key="2">
    <source>
        <dbReference type="EMBL" id="GAC34438.1"/>
    </source>
</evidence>
<dbReference type="AlphaFoldDB" id="K7A0F6"/>
<accession>K7A0F6</accession>